<organism evidence="7 8">
    <name type="scientific">Coccidioides immitis RMSCC 3703</name>
    <dbReference type="NCBI Taxonomy" id="454286"/>
    <lineage>
        <taxon>Eukaryota</taxon>
        <taxon>Fungi</taxon>
        <taxon>Dikarya</taxon>
        <taxon>Ascomycota</taxon>
        <taxon>Pezizomycotina</taxon>
        <taxon>Eurotiomycetes</taxon>
        <taxon>Eurotiomycetidae</taxon>
        <taxon>Onygenales</taxon>
        <taxon>Onygenaceae</taxon>
        <taxon>Coccidioides</taxon>
    </lineage>
</organism>
<dbReference type="GO" id="GO:0000030">
    <property type="term" value="F:mannosyltransferase activity"/>
    <property type="evidence" value="ECO:0007669"/>
    <property type="project" value="TreeGrafter"/>
</dbReference>
<dbReference type="SUPFAM" id="SSF53448">
    <property type="entry name" value="Nucleotide-diphospho-sugar transferases"/>
    <property type="match status" value="1"/>
</dbReference>
<evidence type="ECO:0000256" key="4">
    <source>
        <dbReference type="ARBA" id="ARBA00022692"/>
    </source>
</evidence>
<comment type="similarity">
    <text evidence="2">Belongs to the glycosyltransferase 32 family.</text>
</comment>
<dbReference type="EMBL" id="DS268175">
    <property type="protein sequence ID" value="KMU79388.1"/>
    <property type="molecule type" value="Genomic_DNA"/>
</dbReference>
<dbReference type="InterPro" id="IPR007577">
    <property type="entry name" value="GlycoTrfase_DXD_sugar-bd_CS"/>
</dbReference>
<evidence type="ECO:0000256" key="5">
    <source>
        <dbReference type="ARBA" id="ARBA00022989"/>
    </source>
</evidence>
<protein>
    <submittedName>
        <fullName evidence="7">Mannosyl phosphorylinositol ceramide synthase SUR1</fullName>
    </submittedName>
</protein>
<accession>A0A0J8R6L7</accession>
<comment type="subcellular location">
    <subcellularLocation>
        <location evidence="1">Membrane</location>
    </subcellularLocation>
</comment>
<evidence type="ECO:0000313" key="8">
    <source>
        <dbReference type="Proteomes" id="UP000054559"/>
    </source>
</evidence>
<dbReference type="OrthoDB" id="3647at2759"/>
<dbReference type="PANTHER" id="PTHR32385:SF20">
    <property type="entry name" value="MANNOSYL PHOSPHORYLINOSITOL CERAMIDE SYNTHASE CSH1-RELATED"/>
    <property type="match status" value="1"/>
</dbReference>
<dbReference type="Proteomes" id="UP000054559">
    <property type="component" value="Unassembled WGS sequence"/>
</dbReference>
<keyword evidence="6" id="KW-0472">Membrane</keyword>
<dbReference type="InterPro" id="IPR029044">
    <property type="entry name" value="Nucleotide-diphossugar_trans"/>
</dbReference>
<keyword evidence="4" id="KW-0812">Transmembrane</keyword>
<evidence type="ECO:0000313" key="7">
    <source>
        <dbReference type="EMBL" id="KMU79388.1"/>
    </source>
</evidence>
<dbReference type="Gene3D" id="3.90.550.20">
    <property type="match status" value="1"/>
</dbReference>
<dbReference type="InterPro" id="IPR051706">
    <property type="entry name" value="Glycosyltransferase_domain"/>
</dbReference>
<evidence type="ECO:0000256" key="2">
    <source>
        <dbReference type="ARBA" id="ARBA00009003"/>
    </source>
</evidence>
<sequence>MLWTDEKADAFIESQYPWFLETFRNYRYPIQRADAIRYFVLTYYGGIYIDLDDVRQVSCYLQYIYIYGFVDLVGC</sequence>
<dbReference type="PANTHER" id="PTHR32385">
    <property type="entry name" value="MANNOSYL PHOSPHORYLINOSITOL CERAMIDE SYNTHASE"/>
    <property type="match status" value="1"/>
</dbReference>
<dbReference type="AlphaFoldDB" id="A0A0J8R6L7"/>
<dbReference type="Pfam" id="PF04488">
    <property type="entry name" value="Gly_transf_sug"/>
    <property type="match status" value="1"/>
</dbReference>
<evidence type="ECO:0000256" key="1">
    <source>
        <dbReference type="ARBA" id="ARBA00004370"/>
    </source>
</evidence>
<dbReference type="GO" id="GO:0051999">
    <property type="term" value="P:mannosyl-inositol phosphorylceramide biosynthetic process"/>
    <property type="evidence" value="ECO:0007669"/>
    <property type="project" value="TreeGrafter"/>
</dbReference>
<reference evidence="8" key="1">
    <citation type="journal article" date="2010" name="Genome Res.">
        <title>Population genomic sequencing of Coccidioides fungi reveals recent hybridization and transposon control.</title>
        <authorList>
            <person name="Neafsey D.E."/>
            <person name="Barker B.M."/>
            <person name="Sharpton T.J."/>
            <person name="Stajich J.E."/>
            <person name="Park D.J."/>
            <person name="Whiston E."/>
            <person name="Hung C.-Y."/>
            <person name="McMahan C."/>
            <person name="White J."/>
            <person name="Sykes S."/>
            <person name="Heiman D."/>
            <person name="Young S."/>
            <person name="Zeng Q."/>
            <person name="Abouelleil A."/>
            <person name="Aftuck L."/>
            <person name="Bessette D."/>
            <person name="Brown A."/>
            <person name="FitzGerald M."/>
            <person name="Lui A."/>
            <person name="Macdonald J.P."/>
            <person name="Priest M."/>
            <person name="Orbach M.J."/>
            <person name="Galgiani J.N."/>
            <person name="Kirkland T.N."/>
            <person name="Cole G.T."/>
            <person name="Birren B.W."/>
            <person name="Henn M.R."/>
            <person name="Taylor J.W."/>
            <person name="Rounsley S.D."/>
        </authorList>
    </citation>
    <scope>NUCLEOTIDE SEQUENCE [LARGE SCALE GENOMIC DNA]</scope>
    <source>
        <strain evidence="8">RMSCC 3703</strain>
    </source>
</reference>
<evidence type="ECO:0000256" key="6">
    <source>
        <dbReference type="ARBA" id="ARBA00023136"/>
    </source>
</evidence>
<keyword evidence="3" id="KW-0808">Transferase</keyword>
<gene>
    <name evidence="7" type="ORF">CISG_07792</name>
</gene>
<name>A0A0J8R6L7_COCIT</name>
<proteinExistence type="inferred from homology"/>
<dbReference type="GO" id="GO:0016020">
    <property type="term" value="C:membrane"/>
    <property type="evidence" value="ECO:0007669"/>
    <property type="project" value="UniProtKB-SubCell"/>
</dbReference>
<dbReference type="STRING" id="454286.A0A0J8R6L7"/>
<keyword evidence="5" id="KW-1133">Transmembrane helix</keyword>
<evidence type="ECO:0000256" key="3">
    <source>
        <dbReference type="ARBA" id="ARBA00022679"/>
    </source>
</evidence>